<dbReference type="CDD" id="cd00610">
    <property type="entry name" value="OAT_like"/>
    <property type="match status" value="1"/>
</dbReference>
<dbReference type="AlphaFoldDB" id="A0A3M0CDX9"/>
<keyword evidence="5" id="KW-0808">Transferase</keyword>
<reference evidence="5 6" key="1">
    <citation type="submission" date="2018-10" db="EMBL/GenBank/DDBJ databases">
        <title>Genomic Encyclopedia of Archaeal and Bacterial Type Strains, Phase II (KMG-II): from individual species to whole genera.</title>
        <authorList>
            <person name="Goeker M."/>
        </authorList>
    </citation>
    <scope>NUCLEOTIDE SEQUENCE [LARGE SCALE GENOMIC DNA]</scope>
    <source>
        <strain evidence="5 6">DSM 25217</strain>
    </source>
</reference>
<dbReference type="InterPro" id="IPR049704">
    <property type="entry name" value="Aminotrans_3_PPA_site"/>
</dbReference>
<dbReference type="InParanoid" id="A0A3M0CDX9"/>
<dbReference type="InterPro" id="IPR015421">
    <property type="entry name" value="PyrdxlP-dep_Trfase_major"/>
</dbReference>
<evidence type="ECO:0000256" key="4">
    <source>
        <dbReference type="RuleBase" id="RU003560"/>
    </source>
</evidence>
<gene>
    <name evidence="5" type="ORF">BXY39_2520</name>
</gene>
<dbReference type="PANTHER" id="PTHR45688">
    <property type="match status" value="1"/>
</dbReference>
<evidence type="ECO:0000256" key="3">
    <source>
        <dbReference type="ARBA" id="ARBA00022898"/>
    </source>
</evidence>
<dbReference type="Gene3D" id="3.40.640.10">
    <property type="entry name" value="Type I PLP-dependent aspartate aminotransferase-like (Major domain)"/>
    <property type="match status" value="1"/>
</dbReference>
<comment type="cofactor">
    <cofactor evidence="1">
        <name>pyridoxal 5'-phosphate</name>
        <dbReference type="ChEBI" id="CHEBI:597326"/>
    </cofactor>
</comment>
<dbReference type="Gene3D" id="3.90.1150.10">
    <property type="entry name" value="Aspartate Aminotransferase, domain 1"/>
    <property type="match status" value="1"/>
</dbReference>
<protein>
    <submittedName>
        <fullName evidence="5">4-aminobutyrate aminotransferase-like enzyme</fullName>
    </submittedName>
</protein>
<dbReference type="InterPro" id="IPR005814">
    <property type="entry name" value="Aminotrans_3"/>
</dbReference>
<dbReference type="Proteomes" id="UP000271227">
    <property type="component" value="Unassembled WGS sequence"/>
</dbReference>
<dbReference type="PANTHER" id="PTHR45688:SF13">
    <property type="entry name" value="ALANINE--GLYOXYLATE AMINOTRANSFERASE 2-LIKE"/>
    <property type="match status" value="1"/>
</dbReference>
<dbReference type="GO" id="GO:0030170">
    <property type="term" value="F:pyridoxal phosphate binding"/>
    <property type="evidence" value="ECO:0007669"/>
    <property type="project" value="InterPro"/>
</dbReference>
<dbReference type="InterPro" id="IPR015424">
    <property type="entry name" value="PyrdxlP-dep_Trfase"/>
</dbReference>
<keyword evidence="6" id="KW-1185">Reference proteome</keyword>
<dbReference type="EMBL" id="REFR01000012">
    <property type="protein sequence ID" value="RMB04946.1"/>
    <property type="molecule type" value="Genomic_DNA"/>
</dbReference>
<dbReference type="OrthoDB" id="9801834at2"/>
<keyword evidence="3 4" id="KW-0663">Pyridoxal phosphate</keyword>
<organism evidence="5 6">
    <name type="scientific">Eilatimonas milleporae</name>
    <dbReference type="NCBI Taxonomy" id="911205"/>
    <lineage>
        <taxon>Bacteria</taxon>
        <taxon>Pseudomonadati</taxon>
        <taxon>Pseudomonadota</taxon>
        <taxon>Alphaproteobacteria</taxon>
        <taxon>Kordiimonadales</taxon>
        <taxon>Kordiimonadaceae</taxon>
        <taxon>Eilatimonas</taxon>
    </lineage>
</organism>
<dbReference type="PIRSF" id="PIRSF000521">
    <property type="entry name" value="Transaminase_4ab_Lys_Orn"/>
    <property type="match status" value="1"/>
</dbReference>
<accession>A0A3M0CDX9</accession>
<evidence type="ECO:0000313" key="6">
    <source>
        <dbReference type="Proteomes" id="UP000271227"/>
    </source>
</evidence>
<evidence type="ECO:0000256" key="2">
    <source>
        <dbReference type="ARBA" id="ARBA00008954"/>
    </source>
</evidence>
<evidence type="ECO:0000256" key="1">
    <source>
        <dbReference type="ARBA" id="ARBA00001933"/>
    </source>
</evidence>
<dbReference type="SUPFAM" id="SSF53383">
    <property type="entry name" value="PLP-dependent transferases"/>
    <property type="match status" value="1"/>
</dbReference>
<comment type="caution">
    <text evidence="5">The sequence shown here is derived from an EMBL/GenBank/DDBJ whole genome shotgun (WGS) entry which is preliminary data.</text>
</comment>
<sequence length="441" mass="47382">MKSDTTPNSFVPGAVELPAEMQTAIARRGDAMGPAYRLSYARPVAFVRGQGVWLYDRDGNGYLDFYNNVVSLGHCHPRVVEAMHRQAALLCTNTRYLHDSVIQYSERLTRLFPAEMSQVMFCCSGSEANDLAFRIARHHTGGEGIIVTEHAYHGTTHVASGMSPNLGVSVPLNPNVRTVQAPADCMNISGREQVGRIFARDVQNAAADLRRQGIRPAALIVDTLFSSDGVFPDPSGFLAEAVDAIRAAGGLFIADEVQPGFARTGDAMWGFERHGVVPDIATLGKPMGNGYPMAGLVVRPDVVESFGKGARYFNTFAGNSVAAENGLAVLDVIRDEALLENSATVGAYLKSVLTDIADDRIASVRGAGLFVGVEMRVPGGDAGESRDLALGIVNALRDRRVLISTTGKYETVLKIRPPLVTTSVHVDRFMEAFAAVLKETG</sequence>
<dbReference type="PROSITE" id="PS00600">
    <property type="entry name" value="AA_TRANSFER_CLASS_3"/>
    <property type="match status" value="1"/>
</dbReference>
<name>A0A3M0CDX9_9PROT</name>
<dbReference type="Pfam" id="PF00202">
    <property type="entry name" value="Aminotran_3"/>
    <property type="match status" value="1"/>
</dbReference>
<dbReference type="RefSeq" id="WP_121939197.1">
    <property type="nucleotide sequence ID" value="NZ_REFR01000012.1"/>
</dbReference>
<comment type="similarity">
    <text evidence="2 4">Belongs to the class-III pyridoxal-phosphate-dependent aminotransferase family.</text>
</comment>
<dbReference type="GO" id="GO:0008483">
    <property type="term" value="F:transaminase activity"/>
    <property type="evidence" value="ECO:0007669"/>
    <property type="project" value="UniProtKB-KW"/>
</dbReference>
<proteinExistence type="inferred from homology"/>
<keyword evidence="5" id="KW-0032">Aminotransferase</keyword>
<dbReference type="InterPro" id="IPR015422">
    <property type="entry name" value="PyrdxlP-dep_Trfase_small"/>
</dbReference>
<evidence type="ECO:0000313" key="5">
    <source>
        <dbReference type="EMBL" id="RMB04946.1"/>
    </source>
</evidence>